<gene>
    <name evidence="1" type="ORF">T10_932</name>
</gene>
<evidence type="ECO:0000313" key="1">
    <source>
        <dbReference type="EMBL" id="KRZ74477.1"/>
    </source>
</evidence>
<protein>
    <submittedName>
        <fullName evidence="1">Uncharacterized protein</fullName>
    </submittedName>
</protein>
<sequence>MINVVQCKAKITQTDLVISPVVRNENVESTVFITRYSTFLHAETADDKAEGFSFGIRSNF</sequence>
<proteinExistence type="predicted"/>
<keyword evidence="2" id="KW-1185">Reference proteome</keyword>
<organism evidence="1 2">
    <name type="scientific">Trichinella papuae</name>
    <dbReference type="NCBI Taxonomy" id="268474"/>
    <lineage>
        <taxon>Eukaryota</taxon>
        <taxon>Metazoa</taxon>
        <taxon>Ecdysozoa</taxon>
        <taxon>Nematoda</taxon>
        <taxon>Enoplea</taxon>
        <taxon>Dorylaimia</taxon>
        <taxon>Trichinellida</taxon>
        <taxon>Trichinellidae</taxon>
        <taxon>Trichinella</taxon>
    </lineage>
</organism>
<evidence type="ECO:0000313" key="2">
    <source>
        <dbReference type="Proteomes" id="UP000054843"/>
    </source>
</evidence>
<name>A0A0V1MRR1_9BILA</name>
<comment type="caution">
    <text evidence="1">The sequence shown here is derived from an EMBL/GenBank/DDBJ whole genome shotgun (WGS) entry which is preliminary data.</text>
</comment>
<dbReference type="Proteomes" id="UP000054843">
    <property type="component" value="Unassembled WGS sequence"/>
</dbReference>
<accession>A0A0V1MRR1</accession>
<reference evidence="1 2" key="1">
    <citation type="submission" date="2015-01" db="EMBL/GenBank/DDBJ databases">
        <title>Evolution of Trichinella species and genotypes.</title>
        <authorList>
            <person name="Korhonen P.K."/>
            <person name="Edoardo P."/>
            <person name="Giuseppe L.R."/>
            <person name="Gasser R.B."/>
        </authorList>
    </citation>
    <scope>NUCLEOTIDE SEQUENCE [LARGE SCALE GENOMIC DNA]</scope>
    <source>
        <strain evidence="1">ISS1980</strain>
    </source>
</reference>
<dbReference type="AlphaFoldDB" id="A0A0V1MRR1"/>
<dbReference type="EMBL" id="JYDO01000050">
    <property type="protein sequence ID" value="KRZ74477.1"/>
    <property type="molecule type" value="Genomic_DNA"/>
</dbReference>